<dbReference type="SUPFAM" id="SSF103473">
    <property type="entry name" value="MFS general substrate transporter"/>
    <property type="match status" value="1"/>
</dbReference>
<feature type="transmembrane region" description="Helical" evidence="5">
    <location>
        <begin position="349"/>
        <end position="369"/>
    </location>
</feature>
<evidence type="ECO:0000256" key="1">
    <source>
        <dbReference type="ARBA" id="ARBA00004651"/>
    </source>
</evidence>
<evidence type="ECO:0000256" key="2">
    <source>
        <dbReference type="ARBA" id="ARBA00022692"/>
    </source>
</evidence>
<dbReference type="PANTHER" id="PTHR42718:SF42">
    <property type="entry name" value="EXPORT PROTEIN"/>
    <property type="match status" value="1"/>
</dbReference>
<feature type="transmembrane region" description="Helical" evidence="5">
    <location>
        <begin position="143"/>
        <end position="167"/>
    </location>
</feature>
<evidence type="ECO:0000313" key="8">
    <source>
        <dbReference type="Proteomes" id="UP000533598"/>
    </source>
</evidence>
<keyword evidence="8" id="KW-1185">Reference proteome</keyword>
<dbReference type="AlphaFoldDB" id="A0A7W7C3Q0"/>
<reference evidence="7 8" key="1">
    <citation type="submission" date="2020-08" db="EMBL/GenBank/DDBJ databases">
        <title>Sequencing the genomes of 1000 actinobacteria strains.</title>
        <authorList>
            <person name="Klenk H.-P."/>
        </authorList>
    </citation>
    <scope>NUCLEOTIDE SEQUENCE [LARGE SCALE GENOMIC DNA]</scope>
    <source>
        <strain evidence="7 8">DSM 44230</strain>
    </source>
</reference>
<keyword evidence="4 5" id="KW-0472">Membrane</keyword>
<feature type="transmembrane region" description="Helical" evidence="5">
    <location>
        <begin position="306"/>
        <end position="328"/>
    </location>
</feature>
<sequence>MPKDKYVNTVERTRSPWLTLAAVAVGSVMTGVDGTALTIAGPDLAVDLGASITDLQWVANAYLLATALALLPAGALADRYGRRAVFLCGVAGFTLTSLAIALSGQVWLVIALRALQGVFSAMLQPAALGLIRAGFPARTLGPAIGVWSAVAALGLAAGPLLGGLLVAAGGWSAIFYVNLPVGLLAIGLTLTFVRESRSGQALRVRTVLNLVRPRQFRVGVALVAVNFGALFGVLFLLTLYLQTHKSLDPVTAGLWLVPVTGVVVLSAPLGGLLTRRHGPLPPASAGLLLLAVGLGAMATLDLHSGAAQVALATVPLGLGGGLALVAATEAILAAAPPAEAGLASAVQQVAGQLGGLAGIAVLGSILAGGRDFTHGMHLAVLVAAAAVILSAPLAVLLRRH</sequence>
<dbReference type="Gene3D" id="1.20.1250.20">
    <property type="entry name" value="MFS general substrate transporter like domains"/>
    <property type="match status" value="2"/>
</dbReference>
<dbReference type="InterPro" id="IPR036259">
    <property type="entry name" value="MFS_trans_sf"/>
</dbReference>
<dbReference type="PROSITE" id="PS00216">
    <property type="entry name" value="SUGAR_TRANSPORT_1"/>
    <property type="match status" value="1"/>
</dbReference>
<proteinExistence type="predicted"/>
<name>A0A7W7C3Q0_9PSEU</name>
<dbReference type="GO" id="GO:0005886">
    <property type="term" value="C:plasma membrane"/>
    <property type="evidence" value="ECO:0007669"/>
    <property type="project" value="UniProtKB-SubCell"/>
</dbReference>
<dbReference type="PANTHER" id="PTHR42718">
    <property type="entry name" value="MAJOR FACILITATOR SUPERFAMILY MULTIDRUG TRANSPORTER MFSC"/>
    <property type="match status" value="1"/>
</dbReference>
<feature type="transmembrane region" description="Helical" evidence="5">
    <location>
        <begin position="59"/>
        <end position="77"/>
    </location>
</feature>
<comment type="caution">
    <text evidence="7">The sequence shown here is derived from an EMBL/GenBank/DDBJ whole genome shotgun (WGS) entry which is preliminary data.</text>
</comment>
<comment type="subcellular location">
    <subcellularLocation>
        <location evidence="1">Cell membrane</location>
        <topology evidence="1">Multi-pass membrane protein</topology>
    </subcellularLocation>
</comment>
<feature type="domain" description="Major facilitator superfamily (MFS) profile" evidence="6">
    <location>
        <begin position="19"/>
        <end position="400"/>
    </location>
</feature>
<feature type="transmembrane region" description="Helical" evidence="5">
    <location>
        <begin position="280"/>
        <end position="300"/>
    </location>
</feature>
<dbReference type="InterPro" id="IPR005829">
    <property type="entry name" value="Sugar_transporter_CS"/>
</dbReference>
<gene>
    <name evidence="7" type="ORF">HNR67_000081</name>
</gene>
<dbReference type="EMBL" id="JACHMH010000001">
    <property type="protein sequence ID" value="MBB4673963.1"/>
    <property type="molecule type" value="Genomic_DNA"/>
</dbReference>
<feature type="transmembrane region" description="Helical" evidence="5">
    <location>
        <begin position="375"/>
        <end position="397"/>
    </location>
</feature>
<evidence type="ECO:0000259" key="6">
    <source>
        <dbReference type="PROSITE" id="PS50850"/>
    </source>
</evidence>
<evidence type="ECO:0000256" key="4">
    <source>
        <dbReference type="ARBA" id="ARBA00023136"/>
    </source>
</evidence>
<organism evidence="7 8">
    <name type="scientific">Crossiella cryophila</name>
    <dbReference type="NCBI Taxonomy" id="43355"/>
    <lineage>
        <taxon>Bacteria</taxon>
        <taxon>Bacillati</taxon>
        <taxon>Actinomycetota</taxon>
        <taxon>Actinomycetes</taxon>
        <taxon>Pseudonocardiales</taxon>
        <taxon>Pseudonocardiaceae</taxon>
        <taxon>Crossiella</taxon>
    </lineage>
</organism>
<accession>A0A7W7C3Q0</accession>
<evidence type="ECO:0000313" key="7">
    <source>
        <dbReference type="EMBL" id="MBB4673963.1"/>
    </source>
</evidence>
<evidence type="ECO:0000256" key="3">
    <source>
        <dbReference type="ARBA" id="ARBA00022989"/>
    </source>
</evidence>
<keyword evidence="3 5" id="KW-1133">Transmembrane helix</keyword>
<evidence type="ECO:0000256" key="5">
    <source>
        <dbReference type="SAM" id="Phobius"/>
    </source>
</evidence>
<dbReference type="PROSITE" id="PS50850">
    <property type="entry name" value="MFS"/>
    <property type="match status" value="1"/>
</dbReference>
<protein>
    <submittedName>
        <fullName evidence="7">MFS family permease</fullName>
    </submittedName>
</protein>
<feature type="transmembrane region" description="Helical" evidence="5">
    <location>
        <begin position="110"/>
        <end position="131"/>
    </location>
</feature>
<dbReference type="CDD" id="cd17321">
    <property type="entry name" value="MFS_MMR_MDR_like"/>
    <property type="match status" value="1"/>
</dbReference>
<feature type="transmembrane region" description="Helical" evidence="5">
    <location>
        <begin position="218"/>
        <end position="241"/>
    </location>
</feature>
<dbReference type="Pfam" id="PF07690">
    <property type="entry name" value="MFS_1"/>
    <property type="match status" value="1"/>
</dbReference>
<dbReference type="RefSeq" id="WP_185000014.1">
    <property type="nucleotide sequence ID" value="NZ_BAAAUI010000013.1"/>
</dbReference>
<feature type="transmembrane region" description="Helical" evidence="5">
    <location>
        <begin position="173"/>
        <end position="193"/>
    </location>
</feature>
<dbReference type="InterPro" id="IPR020846">
    <property type="entry name" value="MFS_dom"/>
</dbReference>
<feature type="transmembrane region" description="Helical" evidence="5">
    <location>
        <begin position="84"/>
        <end position="104"/>
    </location>
</feature>
<feature type="transmembrane region" description="Helical" evidence="5">
    <location>
        <begin position="20"/>
        <end position="39"/>
    </location>
</feature>
<feature type="transmembrane region" description="Helical" evidence="5">
    <location>
        <begin position="253"/>
        <end position="273"/>
    </location>
</feature>
<keyword evidence="2 5" id="KW-0812">Transmembrane</keyword>
<dbReference type="GO" id="GO:0022857">
    <property type="term" value="F:transmembrane transporter activity"/>
    <property type="evidence" value="ECO:0007669"/>
    <property type="project" value="InterPro"/>
</dbReference>
<dbReference type="InterPro" id="IPR011701">
    <property type="entry name" value="MFS"/>
</dbReference>
<dbReference type="Proteomes" id="UP000533598">
    <property type="component" value="Unassembled WGS sequence"/>
</dbReference>